<dbReference type="InterPro" id="IPR001114">
    <property type="entry name" value="Adenylosuccinate_synthetase"/>
</dbReference>
<evidence type="ECO:0000313" key="2">
    <source>
        <dbReference type="Proteomes" id="UP000541444"/>
    </source>
</evidence>
<dbReference type="GO" id="GO:0000166">
    <property type="term" value="F:nucleotide binding"/>
    <property type="evidence" value="ECO:0007669"/>
    <property type="project" value="InterPro"/>
</dbReference>
<gene>
    <name evidence="1" type="ORF">GIB67_021663</name>
</gene>
<dbReference type="InterPro" id="IPR027417">
    <property type="entry name" value="P-loop_NTPase"/>
</dbReference>
<reference evidence="1 2" key="1">
    <citation type="journal article" date="2020" name="IScience">
        <title>Genome Sequencing of the Endangered Kingdonia uniflora (Circaeasteraceae, Ranunculales) Reveals Potential Mechanisms of Evolutionary Specialization.</title>
        <authorList>
            <person name="Sun Y."/>
            <person name="Deng T."/>
            <person name="Zhang A."/>
            <person name="Moore M.J."/>
            <person name="Landis J.B."/>
            <person name="Lin N."/>
            <person name="Zhang H."/>
            <person name="Zhang X."/>
            <person name="Huang J."/>
            <person name="Zhang X."/>
            <person name="Sun H."/>
            <person name="Wang H."/>
        </authorList>
    </citation>
    <scope>NUCLEOTIDE SEQUENCE [LARGE SCALE GENOMIC DNA]</scope>
    <source>
        <strain evidence="1">TB1705</strain>
        <tissue evidence="1">Leaf</tissue>
    </source>
</reference>
<name>A0A7J7P1G8_9MAGN</name>
<dbReference type="GO" id="GO:0046040">
    <property type="term" value="P:IMP metabolic process"/>
    <property type="evidence" value="ECO:0007669"/>
    <property type="project" value="TreeGrafter"/>
</dbReference>
<dbReference type="UniPathway" id="UPA00075">
    <property type="reaction ID" value="UER00335"/>
</dbReference>
<accession>A0A7J7P1G8</accession>
<protein>
    <submittedName>
        <fullName evidence="1">Uncharacterized protein</fullName>
    </submittedName>
</protein>
<dbReference type="SUPFAM" id="SSF52540">
    <property type="entry name" value="P-loop containing nucleoside triphosphate hydrolases"/>
    <property type="match status" value="1"/>
</dbReference>
<evidence type="ECO:0000313" key="1">
    <source>
        <dbReference type="EMBL" id="KAF6173082.1"/>
    </source>
</evidence>
<dbReference type="OrthoDB" id="10265645at2759"/>
<dbReference type="EMBL" id="JACGCM010000368">
    <property type="protein sequence ID" value="KAF6173082.1"/>
    <property type="molecule type" value="Genomic_DNA"/>
</dbReference>
<dbReference type="Proteomes" id="UP000541444">
    <property type="component" value="Unassembled WGS sequence"/>
</dbReference>
<dbReference type="Gene3D" id="3.90.170.10">
    <property type="entry name" value="Adenylosuccinate Synthetase, subunit A, domain 3"/>
    <property type="match status" value="1"/>
</dbReference>
<sequence length="189" mass="21824">MQVKAYTSRVGVGPFPKELLDDVGDLLRKSGHEFGTTTGHPQHCDWMDIVTLKYCCLINGFSSLNQTKLDVLSDFHKIKLGISYKKIDGKIIESFPSYLTVLEQLEYWFYEYCGVGHPIVKEEVKFLAYPRCRAWKRGNKRKTNDQAANLFILSRYHIDHQTIETITWRPWLDSAVSELDDVRTASLMS</sequence>
<dbReference type="GO" id="GO:0004019">
    <property type="term" value="F:adenylosuccinate synthase activity"/>
    <property type="evidence" value="ECO:0007669"/>
    <property type="project" value="InterPro"/>
</dbReference>
<organism evidence="1 2">
    <name type="scientific">Kingdonia uniflora</name>
    <dbReference type="NCBI Taxonomy" id="39325"/>
    <lineage>
        <taxon>Eukaryota</taxon>
        <taxon>Viridiplantae</taxon>
        <taxon>Streptophyta</taxon>
        <taxon>Embryophyta</taxon>
        <taxon>Tracheophyta</taxon>
        <taxon>Spermatophyta</taxon>
        <taxon>Magnoliopsida</taxon>
        <taxon>Ranunculales</taxon>
        <taxon>Circaeasteraceae</taxon>
        <taxon>Kingdonia</taxon>
    </lineage>
</organism>
<dbReference type="PANTHER" id="PTHR11846">
    <property type="entry name" value="ADENYLOSUCCINATE SYNTHETASE"/>
    <property type="match status" value="1"/>
</dbReference>
<dbReference type="AlphaFoldDB" id="A0A7J7P1G8"/>
<dbReference type="SMART" id="SM00788">
    <property type="entry name" value="Adenylsucc_synt"/>
    <property type="match status" value="1"/>
</dbReference>
<dbReference type="InterPro" id="IPR042111">
    <property type="entry name" value="Adenylosuccinate_synth_dom3"/>
</dbReference>
<feature type="non-terminal residue" evidence="1">
    <location>
        <position position="1"/>
    </location>
</feature>
<dbReference type="GO" id="GO:0005737">
    <property type="term" value="C:cytoplasm"/>
    <property type="evidence" value="ECO:0007669"/>
    <property type="project" value="TreeGrafter"/>
</dbReference>
<dbReference type="GO" id="GO:0044208">
    <property type="term" value="P:'de novo' AMP biosynthetic process"/>
    <property type="evidence" value="ECO:0007669"/>
    <property type="project" value="UniProtKB-UniPathway"/>
</dbReference>
<proteinExistence type="inferred from homology"/>
<keyword evidence="2" id="KW-1185">Reference proteome</keyword>
<dbReference type="PANTHER" id="PTHR11846:SF0">
    <property type="entry name" value="ADENYLOSUCCINATE SYNTHETASE"/>
    <property type="match status" value="1"/>
</dbReference>
<dbReference type="Pfam" id="PF00709">
    <property type="entry name" value="Adenylsucc_synt"/>
    <property type="match status" value="1"/>
</dbReference>
<dbReference type="HAMAP" id="MF_00011">
    <property type="entry name" value="Adenylosucc_synth"/>
    <property type="match status" value="1"/>
</dbReference>
<comment type="caution">
    <text evidence="1">The sequence shown here is derived from an EMBL/GenBank/DDBJ whole genome shotgun (WGS) entry which is preliminary data.</text>
</comment>